<dbReference type="Gene3D" id="3.40.50.1820">
    <property type="entry name" value="alpha/beta hydrolase"/>
    <property type="match status" value="1"/>
</dbReference>
<dbReference type="PANTHER" id="PTHR48250">
    <property type="entry name" value="CUTINASE 2-RELATED"/>
    <property type="match status" value="1"/>
</dbReference>
<dbReference type="GO" id="GO:0016052">
    <property type="term" value="P:carbohydrate catabolic process"/>
    <property type="evidence" value="ECO:0007669"/>
    <property type="project" value="TreeGrafter"/>
</dbReference>
<dbReference type="GeneID" id="41957511"/>
<evidence type="ECO:0000256" key="10">
    <source>
        <dbReference type="ARBA" id="ARBA00034045"/>
    </source>
</evidence>
<feature type="disulfide bond" evidence="12">
    <location>
        <begin position="179"/>
        <end position="186"/>
    </location>
</feature>
<evidence type="ECO:0000256" key="13">
    <source>
        <dbReference type="RuleBase" id="RU361263"/>
    </source>
</evidence>
<reference evidence="15" key="2">
    <citation type="submission" date="2019-10" db="EMBL/GenBank/DDBJ databases">
        <authorList>
            <consortium name="NCBI Genome Project"/>
        </authorList>
    </citation>
    <scope>NUCLEOTIDE SEQUENCE</scope>
    <source>
        <strain evidence="15">NI907</strain>
    </source>
</reference>
<keyword evidence="4 13" id="KW-0719">Serine esterase</keyword>
<name>A0A6P8BFF9_PYRGI</name>
<dbReference type="AlphaFoldDB" id="A0A6P8BFF9"/>
<comment type="subcellular location">
    <subcellularLocation>
        <location evidence="1 13">Secreted</location>
    </subcellularLocation>
</comment>
<evidence type="ECO:0000313" key="14">
    <source>
        <dbReference type="Proteomes" id="UP000515153"/>
    </source>
</evidence>
<evidence type="ECO:0000313" key="15">
    <source>
        <dbReference type="RefSeq" id="XP_030985955.1"/>
    </source>
</evidence>
<dbReference type="InterPro" id="IPR029058">
    <property type="entry name" value="AB_hydrolase_fold"/>
</dbReference>
<keyword evidence="14" id="KW-1185">Reference proteome</keyword>
<comment type="similarity">
    <text evidence="2 13">Belongs to the cutinase family.</text>
</comment>
<dbReference type="EC" id="3.1.1.74" evidence="3 13"/>
<evidence type="ECO:0000256" key="12">
    <source>
        <dbReference type="PIRSR" id="PIRSR611150-2"/>
    </source>
</evidence>
<organism evidence="14 15">
    <name type="scientific">Pyricularia grisea</name>
    <name type="common">Crabgrass-specific blast fungus</name>
    <name type="synonym">Magnaporthe grisea</name>
    <dbReference type="NCBI Taxonomy" id="148305"/>
    <lineage>
        <taxon>Eukaryota</taxon>
        <taxon>Fungi</taxon>
        <taxon>Dikarya</taxon>
        <taxon>Ascomycota</taxon>
        <taxon>Pezizomycotina</taxon>
        <taxon>Sordariomycetes</taxon>
        <taxon>Sordariomycetidae</taxon>
        <taxon>Magnaporthales</taxon>
        <taxon>Pyriculariaceae</taxon>
        <taxon>Pyricularia</taxon>
    </lineage>
</organism>
<evidence type="ECO:0000256" key="5">
    <source>
        <dbReference type="ARBA" id="ARBA00022525"/>
    </source>
</evidence>
<dbReference type="PRINTS" id="PR00129">
    <property type="entry name" value="CUTINASE"/>
</dbReference>
<accession>A0A6P8BFF9</accession>
<keyword evidence="8" id="KW-0843">Virulence</keyword>
<dbReference type="InterPro" id="IPR000675">
    <property type="entry name" value="Cutinase/axe"/>
</dbReference>
<dbReference type="InterPro" id="IPR011150">
    <property type="entry name" value="Cutinase_monf"/>
</dbReference>
<dbReference type="SMART" id="SM01110">
    <property type="entry name" value="Cutinase"/>
    <property type="match status" value="1"/>
</dbReference>
<dbReference type="GO" id="GO:0050525">
    <property type="term" value="F:cutinase activity"/>
    <property type="evidence" value="ECO:0007669"/>
    <property type="project" value="UniProtKB-UniRule"/>
</dbReference>
<comment type="catalytic activity">
    <reaction evidence="10 13">
        <text>cutin + H2O = cutin monomers.</text>
        <dbReference type="EC" id="3.1.1.74"/>
    </reaction>
</comment>
<dbReference type="Proteomes" id="UP000515153">
    <property type="component" value="Unplaced"/>
</dbReference>
<keyword evidence="9 12" id="KW-1015">Disulfide bond</keyword>
<dbReference type="GO" id="GO:0005576">
    <property type="term" value="C:extracellular region"/>
    <property type="evidence" value="ECO:0007669"/>
    <property type="project" value="UniProtKB-SubCell"/>
</dbReference>
<protein>
    <recommendedName>
        <fullName evidence="3 13">Cutinase</fullName>
        <ecNumber evidence="3 13">3.1.1.74</ecNumber>
    </recommendedName>
</protein>
<dbReference type="RefSeq" id="XP_030985955.1">
    <property type="nucleotide sequence ID" value="XM_031122600.1"/>
</dbReference>
<evidence type="ECO:0000256" key="3">
    <source>
        <dbReference type="ARBA" id="ARBA00013095"/>
    </source>
</evidence>
<reference evidence="15" key="3">
    <citation type="submission" date="2025-08" db="UniProtKB">
        <authorList>
            <consortium name="RefSeq"/>
        </authorList>
    </citation>
    <scope>IDENTIFICATION</scope>
    <source>
        <strain evidence="15">NI907</strain>
    </source>
</reference>
<dbReference type="PROSITE" id="PS00155">
    <property type="entry name" value="CUTINASE_1"/>
    <property type="match status" value="1"/>
</dbReference>
<evidence type="ECO:0000256" key="7">
    <source>
        <dbReference type="ARBA" id="ARBA00022801"/>
    </source>
</evidence>
<evidence type="ECO:0000256" key="8">
    <source>
        <dbReference type="ARBA" id="ARBA00023026"/>
    </source>
</evidence>
<dbReference type="KEGG" id="pgri:PgNI_02535"/>
<evidence type="ECO:0000256" key="4">
    <source>
        <dbReference type="ARBA" id="ARBA00022487"/>
    </source>
</evidence>
<evidence type="ECO:0000256" key="9">
    <source>
        <dbReference type="ARBA" id="ARBA00023157"/>
    </source>
</evidence>
<sequence>MQFSLSIATAILAATASALPILEIRQTVGTTANEFTSGGCKDVVLLYARGTSQSGNMGEEPGPALGNALKTRLGAARVAVQGVSYSASLLGNLNPGGAPASEATSFRTLIGQVASQCPNARIVVSGYSQGGALVHRAVEGTTAAVSARIAAGVTFGDTQKQQDGGRIPGIDASKSLIICNTGDRVCEGTLIITSAHSGYGARVGEAVDFIAARV</sequence>
<keyword evidence="5 13" id="KW-0964">Secreted</keyword>
<evidence type="ECO:0000256" key="1">
    <source>
        <dbReference type="ARBA" id="ARBA00004613"/>
    </source>
</evidence>
<feature type="active site" description="Proton donor/acceptor" evidence="11">
    <location>
        <position position="196"/>
    </location>
</feature>
<comment type="function">
    <text evidence="13">Catalyzes the hydrolysis of complex carboxylic polyesters found in the cell wall of plants. Degrades cutin, a macromolecule that forms the structure of the plant cuticle.</text>
</comment>
<dbReference type="InterPro" id="IPR043579">
    <property type="entry name" value="CUTINASE_2"/>
</dbReference>
<dbReference type="SUPFAM" id="SSF53474">
    <property type="entry name" value="alpha/beta-Hydrolases"/>
    <property type="match status" value="1"/>
</dbReference>
<feature type="signal peptide" evidence="13">
    <location>
        <begin position="1"/>
        <end position="18"/>
    </location>
</feature>
<dbReference type="PANTHER" id="PTHR48250:SF3">
    <property type="entry name" value="CUTINASE 1-RELATED"/>
    <property type="match status" value="1"/>
</dbReference>
<feature type="disulfide bond" evidence="12">
    <location>
        <begin position="40"/>
        <end position="117"/>
    </location>
</feature>
<feature type="active site" evidence="11">
    <location>
        <position position="183"/>
    </location>
</feature>
<evidence type="ECO:0000256" key="2">
    <source>
        <dbReference type="ARBA" id="ARBA00007534"/>
    </source>
</evidence>
<proteinExistence type="inferred from homology"/>
<feature type="active site" description="Nucleophile" evidence="11">
    <location>
        <position position="128"/>
    </location>
</feature>
<evidence type="ECO:0000256" key="6">
    <source>
        <dbReference type="ARBA" id="ARBA00022729"/>
    </source>
</evidence>
<dbReference type="InterPro" id="IPR043580">
    <property type="entry name" value="CUTINASE_1"/>
</dbReference>
<reference evidence="15" key="1">
    <citation type="journal article" date="2019" name="Mol. Biol. Evol.">
        <title>Blast fungal genomes show frequent chromosomal changes, gene gains and losses, and effector gene turnover.</title>
        <authorList>
            <person name="Gomez Luciano L.B."/>
            <person name="Jason Tsai I."/>
            <person name="Chuma I."/>
            <person name="Tosa Y."/>
            <person name="Chen Y.H."/>
            <person name="Li J.Y."/>
            <person name="Li M.Y."/>
            <person name="Jade Lu M.Y."/>
            <person name="Nakayashiki H."/>
            <person name="Li W.H."/>
        </authorList>
    </citation>
    <scope>NUCLEOTIDE SEQUENCE</scope>
    <source>
        <strain evidence="15">NI907</strain>
    </source>
</reference>
<feature type="chain" id="PRO_5028521298" description="Cutinase" evidence="13">
    <location>
        <begin position="19"/>
        <end position="214"/>
    </location>
</feature>
<keyword evidence="7 13" id="KW-0378">Hydrolase</keyword>
<keyword evidence="6 13" id="KW-0732">Signal</keyword>
<gene>
    <name evidence="15" type="ORF">PgNI_02535</name>
</gene>
<dbReference type="PROSITE" id="PS00931">
    <property type="entry name" value="CUTINASE_2"/>
    <property type="match status" value="1"/>
</dbReference>
<dbReference type="Pfam" id="PF01083">
    <property type="entry name" value="Cutinase"/>
    <property type="match status" value="1"/>
</dbReference>
<evidence type="ECO:0000256" key="11">
    <source>
        <dbReference type="PIRSR" id="PIRSR611150-1"/>
    </source>
</evidence>